<dbReference type="Gene3D" id="1.20.1530.20">
    <property type="match status" value="1"/>
</dbReference>
<keyword evidence="10" id="KW-0406">Ion transport</keyword>
<sequence length="367" mass="39758">MNEILNETLGLYSSTVPSNFSLLSPAFANSTTTLQLPHSVALDKAINIVTIIILFITMVSLGCTMEIPKIKAYMMKPREVLLAVLTQYGIMPLTAFLMAKVFQLSPLEAVTVLICGCSPGGNLSNILAWAFQGDMNLSIVMTTCSTALALGMMPLLLYLYCKGIPDIQNAVPFMGIFIALLMTLLPCAIGIAINHRFPRFSHIITKMGMGILLVSAVIIAILIGMTIGSEIMLIMTPPLIATASLMPLTGYVLGYLLSTAFRFSGPCRRTVSMETGCQNIQLCATILKVAFPPETIGPLYLFPLLYNFFQAGEPLLFAVLLRCHQKFSVPVEAVKPEGATACPQHHEQHIGSHACITLIGRICVNLT</sequence>
<feature type="transmembrane region" description="Helical" evidence="32">
    <location>
        <begin position="109"/>
        <end position="131"/>
    </location>
</feature>
<comment type="catalytic activity">
    <reaction evidence="17">
        <text>tauroursodeoxycholate(out) + 2 Na(+)(out) = tauroursodeoxycholate(in) + 2 Na(+)(in)</text>
        <dbReference type="Rhea" id="RHEA:71927"/>
        <dbReference type="ChEBI" id="CHEBI:29101"/>
        <dbReference type="ChEBI" id="CHEBI:132028"/>
    </reaction>
</comment>
<evidence type="ECO:0000256" key="11">
    <source>
        <dbReference type="ARBA" id="ARBA00023136"/>
    </source>
</evidence>
<dbReference type="PANTHER" id="PTHR10361">
    <property type="entry name" value="SODIUM-BILE ACID COTRANSPORTER"/>
    <property type="match status" value="1"/>
</dbReference>
<dbReference type="Proteomes" id="UP000261540">
    <property type="component" value="Unplaced"/>
</dbReference>
<keyword evidence="13" id="KW-0739">Sodium transport</keyword>
<feature type="transmembrane region" description="Helical" evidence="32">
    <location>
        <begin position="80"/>
        <end position="103"/>
    </location>
</feature>
<feature type="transmembrane region" description="Helical" evidence="32">
    <location>
        <begin position="138"/>
        <end position="160"/>
    </location>
</feature>
<keyword evidence="11 32" id="KW-0472">Membrane</keyword>
<evidence type="ECO:0000256" key="23">
    <source>
        <dbReference type="ARBA" id="ARBA00051799"/>
    </source>
</evidence>
<evidence type="ECO:0000256" key="14">
    <source>
        <dbReference type="ARBA" id="ARBA00034215"/>
    </source>
</evidence>
<comment type="catalytic activity">
    <reaction evidence="19">
        <text>tauro-beta-muricholate(out) + 2 Na(+)(out) = tauro-beta-muricholate(in) + 2 Na(+)(in)</text>
        <dbReference type="Rhea" id="RHEA:72179"/>
        <dbReference type="ChEBI" id="CHEBI:29101"/>
        <dbReference type="ChEBI" id="CHEBI:133064"/>
    </reaction>
</comment>
<comment type="similarity">
    <text evidence="2">Belongs to the bile acid:sodium symporter (BASS) (TC 2.A.28) family.</text>
</comment>
<evidence type="ECO:0000256" key="9">
    <source>
        <dbReference type="ARBA" id="ARBA00023055"/>
    </source>
</evidence>
<evidence type="ECO:0000256" key="24">
    <source>
        <dbReference type="ARBA" id="ARBA00052374"/>
    </source>
</evidence>
<feature type="transmembrane region" description="Helical" evidence="32">
    <location>
        <begin position="207"/>
        <end position="227"/>
    </location>
</feature>
<comment type="catalytic activity">
    <reaction evidence="18">
        <text>taurodeoxycholate(out) + 2 Na(+)(out) = taurodeoxycholate(in) + 2 Na(+)(in)</text>
        <dbReference type="Rhea" id="RHEA:72087"/>
        <dbReference type="ChEBI" id="CHEBI:29101"/>
        <dbReference type="ChEBI" id="CHEBI:36261"/>
    </reaction>
</comment>
<dbReference type="GO" id="GO:0008508">
    <property type="term" value="F:bile acid:sodium symporter activity"/>
    <property type="evidence" value="ECO:0007669"/>
    <property type="project" value="TreeGrafter"/>
</dbReference>
<evidence type="ECO:0000256" key="7">
    <source>
        <dbReference type="ARBA" id="ARBA00022989"/>
    </source>
</evidence>
<evidence type="ECO:0000256" key="6">
    <source>
        <dbReference type="ARBA" id="ARBA00022847"/>
    </source>
</evidence>
<feature type="transmembrane region" description="Helical" evidence="32">
    <location>
        <begin position="239"/>
        <end position="263"/>
    </location>
</feature>
<feature type="transmembrane region" description="Helical" evidence="32">
    <location>
        <begin position="172"/>
        <end position="195"/>
    </location>
</feature>
<comment type="catalytic activity">
    <reaction evidence="15">
        <text>cholate(out) + 2 Na(+)(out) = cholate(in) + 2 Na(+)(in)</text>
        <dbReference type="Rhea" id="RHEA:71911"/>
        <dbReference type="ChEBI" id="CHEBI:29101"/>
        <dbReference type="ChEBI" id="CHEBI:29747"/>
    </reaction>
</comment>
<comment type="catalytic activity">
    <reaction evidence="14">
        <text>glycocholate(out) + 2 Na(+)(out) = glycocholate(in) + 2 Na(+)(in)</text>
        <dbReference type="Rhea" id="RHEA:71935"/>
        <dbReference type="ChEBI" id="CHEBI:29101"/>
        <dbReference type="ChEBI" id="CHEBI:29746"/>
    </reaction>
</comment>
<dbReference type="FunFam" id="1.20.1530.20:FF:000016">
    <property type="entry name" value="Solute carrier family 10 member 1"/>
    <property type="match status" value="1"/>
</dbReference>
<keyword evidence="4" id="KW-1003">Cell membrane</keyword>
<dbReference type="InterPro" id="IPR038770">
    <property type="entry name" value="Na+/solute_symporter_sf"/>
</dbReference>
<dbReference type="PANTHER" id="PTHR10361:SF40">
    <property type="entry name" value="HEPATIC SODIUM_BILE ACID COTRANSPORTER"/>
    <property type="match status" value="1"/>
</dbReference>
<comment type="function">
    <text evidence="26">As a major transporter of conjugated bile salts from plasma into the hepatocyte, it plays a key role in the enterohepatic circulation of bile salts necessary for the solubilization and absorption of dietary fat and fat-soluble vitamins. It is strictly dependent on the extracellular presence of sodium. It exhibits broad substrate specificity and transports various bile acids, such as taurocholate, cholate, as well as non-bile acid organic compounds, such as estrone sulfate. Works collaboratively with the ileal transporter (NTCP2), the organic solute transporter (OST), and the bile salt export pump (BSEP), to ensure efficacious biological recycling of bile acids during enterohepatic circulation.</text>
</comment>
<evidence type="ECO:0000256" key="10">
    <source>
        <dbReference type="ARBA" id="ARBA00023065"/>
    </source>
</evidence>
<evidence type="ECO:0000256" key="22">
    <source>
        <dbReference type="ARBA" id="ARBA00049276"/>
    </source>
</evidence>
<comment type="catalytic activity">
    <reaction evidence="22">
        <text>tauronorcholate(out) + 2 Na(+)(out) = tauronorcholate(in) + 2 Na(+)(in)</text>
        <dbReference type="Rhea" id="RHEA:71915"/>
        <dbReference type="ChEBI" id="CHEBI:29101"/>
        <dbReference type="ChEBI" id="CHEBI:191405"/>
    </reaction>
</comment>
<evidence type="ECO:0000256" key="15">
    <source>
        <dbReference type="ARBA" id="ARBA00034231"/>
    </source>
</evidence>
<name>A0A3B3SW63_9TELE</name>
<proteinExistence type="inferred from homology"/>
<evidence type="ECO:0000313" key="34">
    <source>
        <dbReference type="Proteomes" id="UP000261540"/>
    </source>
</evidence>
<accession>A0A3B3SW63</accession>
<comment type="catalytic activity">
    <reaction evidence="21">
        <text>taurochenodeoxycholate(out) + 2 Na(+)(out) = taurochenodeoxycholate(in) + 2 Na(+)(in)</text>
        <dbReference type="Rhea" id="RHEA:71923"/>
        <dbReference type="ChEBI" id="CHEBI:9407"/>
        <dbReference type="ChEBI" id="CHEBI:29101"/>
    </reaction>
</comment>
<keyword evidence="8" id="KW-0915">Sodium</keyword>
<keyword evidence="5 32" id="KW-0812">Transmembrane</keyword>
<dbReference type="InterPro" id="IPR002657">
    <property type="entry name" value="BilAc:Na_symport/Acr3"/>
</dbReference>
<evidence type="ECO:0000256" key="21">
    <source>
        <dbReference type="ARBA" id="ARBA00048338"/>
    </source>
</evidence>
<evidence type="ECO:0000256" key="30">
    <source>
        <dbReference type="ARBA" id="ARBA00078029"/>
    </source>
</evidence>
<evidence type="ECO:0000256" key="12">
    <source>
        <dbReference type="ARBA" id="ARBA00023180"/>
    </source>
</evidence>
<evidence type="ECO:0000256" key="13">
    <source>
        <dbReference type="ARBA" id="ARBA00023201"/>
    </source>
</evidence>
<reference evidence="33" key="1">
    <citation type="submission" date="2025-08" db="UniProtKB">
        <authorList>
            <consortium name="Ensembl"/>
        </authorList>
    </citation>
    <scope>IDENTIFICATION</scope>
</reference>
<dbReference type="STRING" id="1676925.ENSPKIP00000034371"/>
<keyword evidence="3" id="KW-0813">Transport</keyword>
<evidence type="ECO:0000256" key="16">
    <source>
        <dbReference type="ARBA" id="ARBA00047311"/>
    </source>
</evidence>
<keyword evidence="7 32" id="KW-1133">Transmembrane helix</keyword>
<evidence type="ECO:0000256" key="1">
    <source>
        <dbReference type="ARBA" id="ARBA00004651"/>
    </source>
</evidence>
<evidence type="ECO:0000256" key="5">
    <source>
        <dbReference type="ARBA" id="ARBA00022692"/>
    </source>
</evidence>
<comment type="catalytic activity">
    <reaction evidence="23">
        <text>taurohyocholate(out) + 2 Na(+)(out) = taurohyocholate(in) + 2 Na(+)(in)</text>
        <dbReference type="Rhea" id="RHEA:72171"/>
        <dbReference type="ChEBI" id="CHEBI:29101"/>
        <dbReference type="ChEBI" id="CHEBI:58874"/>
    </reaction>
</comment>
<evidence type="ECO:0000256" key="19">
    <source>
        <dbReference type="ARBA" id="ARBA00048013"/>
    </source>
</evidence>
<evidence type="ECO:0000256" key="29">
    <source>
        <dbReference type="ARBA" id="ARBA00075246"/>
    </source>
</evidence>
<evidence type="ECO:0000256" key="20">
    <source>
        <dbReference type="ARBA" id="ARBA00048327"/>
    </source>
</evidence>
<dbReference type="GeneTree" id="ENSGT00950000182808"/>
<evidence type="ECO:0000256" key="8">
    <source>
        <dbReference type="ARBA" id="ARBA00023053"/>
    </source>
</evidence>
<comment type="catalytic activity">
    <reaction evidence="25">
        <text>estrone 3-sulfate(out) + 2 Na(+)(out) = estrone 3-sulfate(in) + 2 Na(+)(in)</text>
        <dbReference type="Rhea" id="RHEA:71083"/>
        <dbReference type="ChEBI" id="CHEBI:29101"/>
        <dbReference type="ChEBI" id="CHEBI:60050"/>
    </reaction>
</comment>
<keyword evidence="6" id="KW-0769">Symport</keyword>
<reference evidence="33" key="2">
    <citation type="submission" date="2025-09" db="UniProtKB">
        <authorList>
            <consortium name="Ensembl"/>
        </authorList>
    </citation>
    <scope>IDENTIFICATION</scope>
</reference>
<organism evidence="33 34">
    <name type="scientific">Paramormyrops kingsleyae</name>
    <dbReference type="NCBI Taxonomy" id="1676925"/>
    <lineage>
        <taxon>Eukaryota</taxon>
        <taxon>Metazoa</taxon>
        <taxon>Chordata</taxon>
        <taxon>Craniata</taxon>
        <taxon>Vertebrata</taxon>
        <taxon>Euteleostomi</taxon>
        <taxon>Actinopterygii</taxon>
        <taxon>Neopterygii</taxon>
        <taxon>Teleostei</taxon>
        <taxon>Osteoglossocephala</taxon>
        <taxon>Osteoglossomorpha</taxon>
        <taxon>Osteoglossiformes</taxon>
        <taxon>Mormyridae</taxon>
        <taxon>Paramormyrops</taxon>
    </lineage>
</organism>
<evidence type="ECO:0000256" key="25">
    <source>
        <dbReference type="ARBA" id="ARBA00052405"/>
    </source>
</evidence>
<evidence type="ECO:0000256" key="4">
    <source>
        <dbReference type="ARBA" id="ARBA00022475"/>
    </source>
</evidence>
<evidence type="ECO:0000313" key="33">
    <source>
        <dbReference type="Ensembl" id="ENSPKIP00000034371.1"/>
    </source>
</evidence>
<comment type="catalytic activity">
    <reaction evidence="24">
        <text>taurohyodeoxycholate(out) + 2 Na(+)(out) = taurohyodeoxycholate(in) + 2 Na(+)(in)</text>
        <dbReference type="Rhea" id="RHEA:72167"/>
        <dbReference type="ChEBI" id="CHEBI:29101"/>
        <dbReference type="ChEBI" id="CHEBI:191407"/>
    </reaction>
</comment>
<protein>
    <recommendedName>
        <fullName evidence="27">Hepatic sodium/bile acid cotransporter</fullName>
    </recommendedName>
    <alternativeName>
        <fullName evidence="29">Na(+)/bile acid cotransporter</fullName>
    </alternativeName>
    <alternativeName>
        <fullName evidence="28">Na(+)/taurocholate transport protein</fullName>
    </alternativeName>
    <alternativeName>
        <fullName evidence="30">Sodium/taurocholate cotransporting polypeptide</fullName>
    </alternativeName>
    <alternativeName>
        <fullName evidence="31">Solute carrier family 10 member 1</fullName>
    </alternativeName>
</protein>
<evidence type="ECO:0000256" key="3">
    <source>
        <dbReference type="ARBA" id="ARBA00022448"/>
    </source>
</evidence>
<keyword evidence="34" id="KW-1185">Reference proteome</keyword>
<dbReference type="AlphaFoldDB" id="A0A3B3SW63"/>
<evidence type="ECO:0000256" key="27">
    <source>
        <dbReference type="ARBA" id="ARBA00073206"/>
    </source>
</evidence>
<feature type="transmembrane region" description="Helical" evidence="32">
    <location>
        <begin position="45"/>
        <end position="68"/>
    </location>
</feature>
<dbReference type="InterPro" id="IPR004710">
    <property type="entry name" value="Bilac:Na_transpt"/>
</dbReference>
<keyword evidence="12" id="KW-0325">Glycoprotein</keyword>
<dbReference type="Ensembl" id="ENSPKIT00000015281.1">
    <property type="protein sequence ID" value="ENSPKIP00000034371.1"/>
    <property type="gene ID" value="ENSPKIG00000013721.1"/>
</dbReference>
<evidence type="ECO:0000256" key="28">
    <source>
        <dbReference type="ARBA" id="ARBA00075177"/>
    </source>
</evidence>
<comment type="subcellular location">
    <subcellularLocation>
        <location evidence="1">Cell membrane</location>
        <topology evidence="1">Multi-pass membrane protein</topology>
    </subcellularLocation>
</comment>
<dbReference type="GO" id="GO:0005886">
    <property type="term" value="C:plasma membrane"/>
    <property type="evidence" value="ECO:0007669"/>
    <property type="project" value="UniProtKB-SubCell"/>
</dbReference>
<evidence type="ECO:0000256" key="31">
    <source>
        <dbReference type="ARBA" id="ARBA00082917"/>
    </source>
</evidence>
<evidence type="ECO:0000256" key="26">
    <source>
        <dbReference type="ARBA" id="ARBA00056510"/>
    </source>
</evidence>
<keyword evidence="9" id="KW-0445">Lipid transport</keyword>
<comment type="catalytic activity">
    <reaction evidence="16">
        <text>tauroallocholate(out) + 2 Na(+)(out) = tauroallocholate(in) + 2 Na(+)(in)</text>
        <dbReference type="Rhea" id="RHEA:51840"/>
        <dbReference type="ChEBI" id="CHEBI:29101"/>
        <dbReference type="ChEBI" id="CHEBI:191406"/>
    </reaction>
</comment>
<dbReference type="Pfam" id="PF01758">
    <property type="entry name" value="SBF"/>
    <property type="match status" value="1"/>
</dbReference>
<evidence type="ECO:0000256" key="18">
    <source>
        <dbReference type="ARBA" id="ARBA00047743"/>
    </source>
</evidence>
<evidence type="ECO:0000256" key="17">
    <source>
        <dbReference type="ARBA" id="ARBA00047596"/>
    </source>
</evidence>
<evidence type="ECO:0000256" key="2">
    <source>
        <dbReference type="ARBA" id="ARBA00006528"/>
    </source>
</evidence>
<comment type="catalytic activity">
    <reaction evidence="20">
        <text>taurocholate(out) + 2 Na(+)(out) = taurocholate(in) + 2 Na(+)(in)</text>
        <dbReference type="Rhea" id="RHEA:71875"/>
        <dbReference type="ChEBI" id="CHEBI:29101"/>
        <dbReference type="ChEBI" id="CHEBI:36257"/>
    </reaction>
</comment>
<evidence type="ECO:0000256" key="32">
    <source>
        <dbReference type="SAM" id="Phobius"/>
    </source>
</evidence>